<keyword evidence="2" id="KW-1185">Reference proteome</keyword>
<dbReference type="GeneID" id="68917412"/>
<dbReference type="KEGG" id="cbr:CBG_25930"/>
<dbReference type="CTD" id="68917412"/>
<dbReference type="HOGENOM" id="CLU_2707009_0_0_1"/>
<reference evidence="1 2" key="2">
    <citation type="journal article" date="2011" name="PLoS Genet.">
        <title>Caenorhabditis briggsae recombinant inbred line genotypes reveal inter-strain incompatibility and the evolution of recombination.</title>
        <authorList>
            <person name="Ross J.A."/>
            <person name="Koboldt D.C."/>
            <person name="Staisch J.E."/>
            <person name="Chamberlin H.M."/>
            <person name="Gupta B.P."/>
            <person name="Miller R.D."/>
            <person name="Baird S.E."/>
            <person name="Haag E.S."/>
        </authorList>
    </citation>
    <scope>NUCLEOTIDE SEQUENCE [LARGE SCALE GENOMIC DNA]</scope>
    <source>
        <strain evidence="1 2">AF16</strain>
    </source>
</reference>
<reference evidence="1 2" key="1">
    <citation type="journal article" date="2003" name="PLoS Biol.">
        <title>The genome sequence of Caenorhabditis briggsae: a platform for comparative genomics.</title>
        <authorList>
            <person name="Stein L.D."/>
            <person name="Bao Z."/>
            <person name="Blasiar D."/>
            <person name="Blumenthal T."/>
            <person name="Brent M.R."/>
            <person name="Chen N."/>
            <person name="Chinwalla A."/>
            <person name="Clarke L."/>
            <person name="Clee C."/>
            <person name="Coghlan A."/>
            <person name="Coulson A."/>
            <person name="D'Eustachio P."/>
            <person name="Fitch D.H."/>
            <person name="Fulton L.A."/>
            <person name="Fulton R.E."/>
            <person name="Griffiths-Jones S."/>
            <person name="Harris T.W."/>
            <person name="Hillier L.W."/>
            <person name="Kamath R."/>
            <person name="Kuwabara P.E."/>
            <person name="Mardis E.R."/>
            <person name="Marra M.A."/>
            <person name="Miner T.L."/>
            <person name="Minx P."/>
            <person name="Mullikin J.C."/>
            <person name="Plumb R.W."/>
            <person name="Rogers J."/>
            <person name="Schein J.E."/>
            <person name="Sohrmann M."/>
            <person name="Spieth J."/>
            <person name="Stajich J.E."/>
            <person name="Wei C."/>
            <person name="Willey D."/>
            <person name="Wilson R.K."/>
            <person name="Durbin R."/>
            <person name="Waterston R.H."/>
        </authorList>
    </citation>
    <scope>NUCLEOTIDE SEQUENCE [LARGE SCALE GENOMIC DNA]</scope>
    <source>
        <strain evidence="1 2">AF16</strain>
    </source>
</reference>
<proteinExistence type="predicted"/>
<dbReference type="EMBL" id="HE600949">
    <property type="protein sequence ID" value="CAS00292.1"/>
    <property type="molecule type" value="Genomic_DNA"/>
</dbReference>
<dbReference type="RefSeq" id="XP_045099851.1">
    <property type="nucleotide sequence ID" value="XM_045244029.1"/>
</dbReference>
<dbReference type="AlphaFoldDB" id="B6IK62"/>
<evidence type="ECO:0000313" key="1">
    <source>
        <dbReference type="EMBL" id="CAS00292.1"/>
    </source>
</evidence>
<accession>B6IK62</accession>
<dbReference type="Proteomes" id="UP000008549">
    <property type="component" value="Unassembled WGS sequence"/>
</dbReference>
<name>B6IK62_CAEBR</name>
<sequence>MVGRMVSSSRSPSWKHFVYNTLIIVGHRERKLGEWAHMSSSPHLTVICTRSVLIYIIPGDILVVPNMELCIKV</sequence>
<organism evidence="1 2">
    <name type="scientific">Caenorhabditis briggsae</name>
    <dbReference type="NCBI Taxonomy" id="6238"/>
    <lineage>
        <taxon>Eukaryota</taxon>
        <taxon>Metazoa</taxon>
        <taxon>Ecdysozoa</taxon>
        <taxon>Nematoda</taxon>
        <taxon>Chromadorea</taxon>
        <taxon>Rhabditida</taxon>
        <taxon>Rhabditina</taxon>
        <taxon>Rhabditomorpha</taxon>
        <taxon>Rhabditoidea</taxon>
        <taxon>Rhabditidae</taxon>
        <taxon>Peloderinae</taxon>
        <taxon>Caenorhabditis</taxon>
    </lineage>
</organism>
<protein>
    <submittedName>
        <fullName evidence="1">Protein CBG25930</fullName>
    </submittedName>
</protein>
<dbReference type="InParanoid" id="B6IK62"/>
<evidence type="ECO:0000313" key="2">
    <source>
        <dbReference type="Proteomes" id="UP000008549"/>
    </source>
</evidence>
<gene>
    <name evidence="1" type="ORF">CBG25930</name>
    <name evidence="1" type="ORF">CBG_25930</name>
</gene>